<dbReference type="HOGENOM" id="CLU_3337747_0_0_1"/>
<dbReference type="EMBL" id="EAAA01002481">
    <property type="status" value="NOT_ANNOTATED_CDS"/>
    <property type="molecule type" value="Genomic_DNA"/>
</dbReference>
<dbReference type="AlphaFoldDB" id="H2Y2H1"/>
<evidence type="ECO:0000313" key="1">
    <source>
        <dbReference type="Ensembl" id="ENSCINP00000036106.1"/>
    </source>
</evidence>
<evidence type="ECO:0000313" key="2">
    <source>
        <dbReference type="Proteomes" id="UP000008144"/>
    </source>
</evidence>
<name>H2Y2H1_CIOIN</name>
<keyword evidence="2" id="KW-1185">Reference proteome</keyword>
<dbReference type="Ensembl" id="ENSCINT00000031229.1">
    <property type="protein sequence ID" value="ENSCINP00000036106.1"/>
    <property type="gene ID" value="ENSCING00000019382.1"/>
</dbReference>
<dbReference type="InParanoid" id="H2Y2H1"/>
<proteinExistence type="predicted"/>
<reference evidence="1" key="2">
    <citation type="journal article" date="2008" name="Genome Biol.">
        <title>Improved genome assembly and evidence-based global gene model set for the chordate Ciona intestinalis: new insight into intron and operon populations.</title>
        <authorList>
            <person name="Satou Y."/>
            <person name="Mineta K."/>
            <person name="Ogasawara M."/>
            <person name="Sasakura Y."/>
            <person name="Shoguchi E."/>
            <person name="Ueno K."/>
            <person name="Yamada L."/>
            <person name="Matsumoto J."/>
            <person name="Wasserscheid J."/>
            <person name="Dewar K."/>
            <person name="Wiley G.B."/>
            <person name="Macmil S.L."/>
            <person name="Roe B.A."/>
            <person name="Zeller R.W."/>
            <person name="Hastings K.E."/>
            <person name="Lemaire P."/>
            <person name="Lindquist E."/>
            <person name="Endo T."/>
            <person name="Hotta K."/>
            <person name="Inaba K."/>
        </authorList>
    </citation>
    <scope>NUCLEOTIDE SEQUENCE [LARGE SCALE GENOMIC DNA]</scope>
    <source>
        <strain evidence="1">wild type</strain>
    </source>
</reference>
<organism evidence="1 2">
    <name type="scientific">Ciona intestinalis</name>
    <name type="common">Transparent sea squirt</name>
    <name type="synonym">Ascidia intestinalis</name>
    <dbReference type="NCBI Taxonomy" id="7719"/>
    <lineage>
        <taxon>Eukaryota</taxon>
        <taxon>Metazoa</taxon>
        <taxon>Chordata</taxon>
        <taxon>Tunicata</taxon>
        <taxon>Ascidiacea</taxon>
        <taxon>Phlebobranchia</taxon>
        <taxon>Cionidae</taxon>
        <taxon>Ciona</taxon>
    </lineage>
</organism>
<protein>
    <submittedName>
        <fullName evidence="1">Uncharacterized protein</fullName>
    </submittedName>
</protein>
<reference evidence="1" key="4">
    <citation type="submission" date="2025-09" db="UniProtKB">
        <authorList>
            <consortium name="Ensembl"/>
        </authorList>
    </citation>
    <scope>IDENTIFICATION</scope>
</reference>
<reference evidence="2" key="1">
    <citation type="journal article" date="2002" name="Science">
        <title>The draft genome of Ciona intestinalis: insights into chordate and vertebrate origins.</title>
        <authorList>
            <person name="Dehal P."/>
            <person name="Satou Y."/>
            <person name="Campbell R.K."/>
            <person name="Chapman J."/>
            <person name="Degnan B."/>
            <person name="De Tomaso A."/>
            <person name="Davidson B."/>
            <person name="Di Gregorio A."/>
            <person name="Gelpke M."/>
            <person name="Goodstein D.M."/>
            <person name="Harafuji N."/>
            <person name="Hastings K.E."/>
            <person name="Ho I."/>
            <person name="Hotta K."/>
            <person name="Huang W."/>
            <person name="Kawashima T."/>
            <person name="Lemaire P."/>
            <person name="Martinez D."/>
            <person name="Meinertzhagen I.A."/>
            <person name="Necula S."/>
            <person name="Nonaka M."/>
            <person name="Putnam N."/>
            <person name="Rash S."/>
            <person name="Saiga H."/>
            <person name="Satake M."/>
            <person name="Terry A."/>
            <person name="Yamada L."/>
            <person name="Wang H.G."/>
            <person name="Awazu S."/>
            <person name="Azumi K."/>
            <person name="Boore J."/>
            <person name="Branno M."/>
            <person name="Chin-Bow S."/>
            <person name="DeSantis R."/>
            <person name="Doyle S."/>
            <person name="Francino P."/>
            <person name="Keys D.N."/>
            <person name="Haga S."/>
            <person name="Hayashi H."/>
            <person name="Hino K."/>
            <person name="Imai K.S."/>
            <person name="Inaba K."/>
            <person name="Kano S."/>
            <person name="Kobayashi K."/>
            <person name="Kobayashi M."/>
            <person name="Lee B.I."/>
            <person name="Makabe K.W."/>
            <person name="Manohar C."/>
            <person name="Matassi G."/>
            <person name="Medina M."/>
            <person name="Mochizuki Y."/>
            <person name="Mount S."/>
            <person name="Morishita T."/>
            <person name="Miura S."/>
            <person name="Nakayama A."/>
            <person name="Nishizaka S."/>
            <person name="Nomoto H."/>
            <person name="Ohta F."/>
            <person name="Oishi K."/>
            <person name="Rigoutsos I."/>
            <person name="Sano M."/>
            <person name="Sasaki A."/>
            <person name="Sasakura Y."/>
            <person name="Shoguchi E."/>
            <person name="Shin-i T."/>
            <person name="Spagnuolo A."/>
            <person name="Stainier D."/>
            <person name="Suzuki M.M."/>
            <person name="Tassy O."/>
            <person name="Takatori N."/>
            <person name="Tokuoka M."/>
            <person name="Yagi K."/>
            <person name="Yoshizaki F."/>
            <person name="Wada S."/>
            <person name="Zhang C."/>
            <person name="Hyatt P.D."/>
            <person name="Larimer F."/>
            <person name="Detter C."/>
            <person name="Doggett N."/>
            <person name="Glavina T."/>
            <person name="Hawkins T."/>
            <person name="Richardson P."/>
            <person name="Lucas S."/>
            <person name="Kohara Y."/>
            <person name="Levine M."/>
            <person name="Satoh N."/>
            <person name="Rokhsar D.S."/>
        </authorList>
    </citation>
    <scope>NUCLEOTIDE SEQUENCE [LARGE SCALE GENOMIC DNA]</scope>
</reference>
<reference evidence="1" key="3">
    <citation type="submission" date="2025-08" db="UniProtKB">
        <authorList>
            <consortium name="Ensembl"/>
        </authorList>
    </citation>
    <scope>IDENTIFICATION</scope>
</reference>
<sequence length="38" mass="4346">KLSVTRYAITQLKLIYSRVGEFCLFYFGSSKIDTVVAK</sequence>
<dbReference type="Proteomes" id="UP000008144">
    <property type="component" value="Chromosome 7"/>
</dbReference>
<accession>H2Y2H1</accession>